<accession>A0A0E9MXS8</accession>
<dbReference type="PROSITE" id="PS50293">
    <property type="entry name" value="TPR_REGION"/>
    <property type="match status" value="1"/>
</dbReference>
<evidence type="ECO:0000256" key="4">
    <source>
        <dbReference type="SAM" id="Phobius"/>
    </source>
</evidence>
<keyword evidence="4" id="KW-1133">Transmembrane helix</keyword>
<feature type="repeat" description="TPR" evidence="3">
    <location>
        <begin position="71"/>
        <end position="104"/>
    </location>
</feature>
<evidence type="ECO:0000313" key="6">
    <source>
        <dbReference type="Proteomes" id="UP000033121"/>
    </source>
</evidence>
<reference evidence="5 6" key="1">
    <citation type="submission" date="2015-04" db="EMBL/GenBank/DDBJ databases">
        <title>Whole genome shotgun sequence of Flavihumibacter petaseus NBRC 106054.</title>
        <authorList>
            <person name="Miyazawa S."/>
            <person name="Hosoyama A."/>
            <person name="Hashimoto M."/>
            <person name="Noguchi M."/>
            <person name="Tsuchikane K."/>
            <person name="Ohji S."/>
            <person name="Yamazoe A."/>
            <person name="Ichikawa N."/>
            <person name="Kimura A."/>
            <person name="Fujita N."/>
        </authorList>
    </citation>
    <scope>NUCLEOTIDE SEQUENCE [LARGE SCALE GENOMIC DNA]</scope>
    <source>
        <strain evidence="5 6">NBRC 106054</strain>
    </source>
</reference>
<feature type="transmembrane region" description="Helical" evidence="4">
    <location>
        <begin position="392"/>
        <end position="413"/>
    </location>
</feature>
<sequence length="418" mass="46792">MSTDLTLSRIDILLQQQRFADAEKELRDLLATDANNIQYLGLLAEVNLQQDKFDVAGEIIARAIGISPDSPHLYYLRARIFIQQDDYTSAESSLRQALALDPYDADYFAMLGNVRLAKKDYEGALEQADEALSLDPENLLGLNIRSTALLKLNRKEESFTTIEGALREDPNNAYTHANYGWALLEKGDHKKAMEHFREALKTNPNFTYAQSGMLEAIKASNPVYRLFLKYSFFMSNLTSRYQWGVIIGIYVAMRVLRSIAKSNETLRPYLAPLIIAVALVAFSTWIMTPISNLFLRFNRYGQLLLDKKERMSSNVVAAALGTFLAGVALYFALSDARFLAVAVFGFAMMLPGGVMFSATKPKNVLFIYTIAMAAVGVLAIIDTFATGELFNMWSGIFVIAFIAFQWIGNFFLIKEGKA</sequence>
<dbReference type="InterPro" id="IPR011990">
    <property type="entry name" value="TPR-like_helical_dom_sf"/>
</dbReference>
<dbReference type="Pfam" id="PF07719">
    <property type="entry name" value="TPR_2"/>
    <property type="match status" value="1"/>
</dbReference>
<comment type="caution">
    <text evidence="5">The sequence shown here is derived from an EMBL/GenBank/DDBJ whole genome shotgun (WGS) entry which is preliminary data.</text>
</comment>
<dbReference type="OrthoDB" id="1489995at2"/>
<dbReference type="EMBL" id="BBWV01000001">
    <property type="protein sequence ID" value="GAO42522.1"/>
    <property type="molecule type" value="Genomic_DNA"/>
</dbReference>
<dbReference type="AlphaFoldDB" id="A0A0E9MXS8"/>
<proteinExistence type="predicted"/>
<evidence type="ECO:0000256" key="2">
    <source>
        <dbReference type="ARBA" id="ARBA00022803"/>
    </source>
</evidence>
<keyword evidence="6" id="KW-1185">Reference proteome</keyword>
<protein>
    <submittedName>
        <fullName evidence="5">Uncharacterized protein</fullName>
    </submittedName>
</protein>
<keyword evidence="4" id="KW-0472">Membrane</keyword>
<feature type="repeat" description="TPR" evidence="3">
    <location>
        <begin position="105"/>
        <end position="138"/>
    </location>
</feature>
<feature type="transmembrane region" description="Helical" evidence="4">
    <location>
        <begin position="339"/>
        <end position="358"/>
    </location>
</feature>
<dbReference type="PANTHER" id="PTHR12558">
    <property type="entry name" value="CELL DIVISION CYCLE 16,23,27"/>
    <property type="match status" value="1"/>
</dbReference>
<gene>
    <name evidence="5" type="ORF">FPE01S_01_15370</name>
</gene>
<dbReference type="InterPro" id="IPR019734">
    <property type="entry name" value="TPR_rpt"/>
</dbReference>
<evidence type="ECO:0000256" key="1">
    <source>
        <dbReference type="ARBA" id="ARBA00022737"/>
    </source>
</evidence>
<dbReference type="Pfam" id="PF13432">
    <property type="entry name" value="TPR_16"/>
    <property type="match status" value="2"/>
</dbReference>
<feature type="transmembrane region" description="Helical" evidence="4">
    <location>
        <begin position="272"/>
        <end position="295"/>
    </location>
</feature>
<feature type="transmembrane region" description="Helical" evidence="4">
    <location>
        <begin position="365"/>
        <end position="386"/>
    </location>
</feature>
<feature type="transmembrane region" description="Helical" evidence="4">
    <location>
        <begin position="315"/>
        <end position="333"/>
    </location>
</feature>
<organism evidence="5 6">
    <name type="scientific">Flavihumibacter petaseus NBRC 106054</name>
    <dbReference type="NCBI Taxonomy" id="1220578"/>
    <lineage>
        <taxon>Bacteria</taxon>
        <taxon>Pseudomonadati</taxon>
        <taxon>Bacteroidota</taxon>
        <taxon>Chitinophagia</taxon>
        <taxon>Chitinophagales</taxon>
        <taxon>Chitinophagaceae</taxon>
        <taxon>Flavihumibacter</taxon>
    </lineage>
</organism>
<name>A0A0E9MXS8_9BACT</name>
<evidence type="ECO:0000313" key="5">
    <source>
        <dbReference type="EMBL" id="GAO42522.1"/>
    </source>
</evidence>
<dbReference type="SUPFAM" id="SSF48452">
    <property type="entry name" value="TPR-like"/>
    <property type="match status" value="1"/>
</dbReference>
<keyword evidence="2 3" id="KW-0802">TPR repeat</keyword>
<dbReference type="RefSeq" id="WP_046368198.1">
    <property type="nucleotide sequence ID" value="NZ_BBWV01000001.1"/>
</dbReference>
<dbReference type="PROSITE" id="PS50005">
    <property type="entry name" value="TPR"/>
    <property type="match status" value="3"/>
</dbReference>
<feature type="repeat" description="TPR" evidence="3">
    <location>
        <begin position="173"/>
        <end position="206"/>
    </location>
</feature>
<evidence type="ECO:0000256" key="3">
    <source>
        <dbReference type="PROSITE-ProRule" id="PRU00339"/>
    </source>
</evidence>
<dbReference type="Gene3D" id="1.25.40.10">
    <property type="entry name" value="Tetratricopeptide repeat domain"/>
    <property type="match status" value="2"/>
</dbReference>
<dbReference type="Proteomes" id="UP000033121">
    <property type="component" value="Unassembled WGS sequence"/>
</dbReference>
<keyword evidence="1" id="KW-0677">Repeat</keyword>
<dbReference type="STRING" id="1220578.FPE01S_01_15370"/>
<dbReference type="PANTHER" id="PTHR12558:SF13">
    <property type="entry name" value="CELL DIVISION CYCLE PROTEIN 27 HOMOLOG"/>
    <property type="match status" value="1"/>
</dbReference>
<dbReference type="InterPro" id="IPR013105">
    <property type="entry name" value="TPR_2"/>
</dbReference>
<dbReference type="SMART" id="SM00028">
    <property type="entry name" value="TPR"/>
    <property type="match status" value="5"/>
</dbReference>
<keyword evidence="4" id="KW-0812">Transmembrane</keyword>